<accession>A0A3P8GFR9</accession>
<evidence type="ECO:0000313" key="2">
    <source>
        <dbReference type="Proteomes" id="UP000269396"/>
    </source>
</evidence>
<dbReference type="EMBL" id="UZAL01036186">
    <property type="protein sequence ID" value="VDP69284.1"/>
    <property type="molecule type" value="Genomic_DNA"/>
</dbReference>
<name>A0A3P8GFR9_9TREM</name>
<proteinExistence type="predicted"/>
<organism evidence="1 2">
    <name type="scientific">Schistosoma mattheei</name>
    <dbReference type="NCBI Taxonomy" id="31246"/>
    <lineage>
        <taxon>Eukaryota</taxon>
        <taxon>Metazoa</taxon>
        <taxon>Spiralia</taxon>
        <taxon>Lophotrochozoa</taxon>
        <taxon>Platyhelminthes</taxon>
        <taxon>Trematoda</taxon>
        <taxon>Digenea</taxon>
        <taxon>Strigeidida</taxon>
        <taxon>Schistosomatoidea</taxon>
        <taxon>Schistosomatidae</taxon>
        <taxon>Schistosoma</taxon>
    </lineage>
</organism>
<keyword evidence="2" id="KW-1185">Reference proteome</keyword>
<sequence>MLSDVDIHVYHNVYNIHLINIVELDLNSQVKQMDP</sequence>
<dbReference type="Proteomes" id="UP000269396">
    <property type="component" value="Unassembled WGS sequence"/>
</dbReference>
<evidence type="ECO:0000313" key="1">
    <source>
        <dbReference type="EMBL" id="VDP69284.1"/>
    </source>
</evidence>
<gene>
    <name evidence="1" type="ORF">SMTD_LOCUS15701</name>
</gene>
<protein>
    <submittedName>
        <fullName evidence="1">Uncharacterized protein</fullName>
    </submittedName>
</protein>
<reference evidence="1 2" key="1">
    <citation type="submission" date="2018-11" db="EMBL/GenBank/DDBJ databases">
        <authorList>
            <consortium name="Pathogen Informatics"/>
        </authorList>
    </citation>
    <scope>NUCLEOTIDE SEQUENCE [LARGE SCALE GENOMIC DNA]</scope>
    <source>
        <strain>Denwood</strain>
        <strain evidence="2">Zambia</strain>
    </source>
</reference>
<dbReference type="AlphaFoldDB" id="A0A3P8GFR9"/>